<keyword evidence="9" id="KW-1185">Reference proteome</keyword>
<feature type="domain" description="RNA polymerase sigma factor 70 region 4 type 2" evidence="7">
    <location>
        <begin position="127"/>
        <end position="177"/>
    </location>
</feature>
<dbReference type="SUPFAM" id="SSF88659">
    <property type="entry name" value="Sigma3 and sigma4 domains of RNA polymerase sigma factors"/>
    <property type="match status" value="1"/>
</dbReference>
<evidence type="ECO:0000259" key="7">
    <source>
        <dbReference type="Pfam" id="PF08281"/>
    </source>
</evidence>
<gene>
    <name evidence="8" type="ORF">E9998_12215</name>
</gene>
<dbReference type="OrthoDB" id="9803470at2"/>
<dbReference type="PANTHER" id="PTHR43133">
    <property type="entry name" value="RNA POLYMERASE ECF-TYPE SIGMA FACTO"/>
    <property type="match status" value="1"/>
</dbReference>
<feature type="region of interest" description="Disordered" evidence="5">
    <location>
        <begin position="199"/>
        <end position="226"/>
    </location>
</feature>
<dbReference type="GO" id="GO:0016987">
    <property type="term" value="F:sigma factor activity"/>
    <property type="evidence" value="ECO:0007669"/>
    <property type="project" value="UniProtKB-KW"/>
</dbReference>
<accession>A0A4V4HP26</accession>
<evidence type="ECO:0000259" key="6">
    <source>
        <dbReference type="Pfam" id="PF04542"/>
    </source>
</evidence>
<evidence type="ECO:0000256" key="3">
    <source>
        <dbReference type="ARBA" id="ARBA00023082"/>
    </source>
</evidence>
<dbReference type="InterPro" id="IPR039425">
    <property type="entry name" value="RNA_pol_sigma-70-like"/>
</dbReference>
<dbReference type="NCBIfam" id="TIGR02937">
    <property type="entry name" value="sigma70-ECF"/>
    <property type="match status" value="1"/>
</dbReference>
<evidence type="ECO:0000256" key="4">
    <source>
        <dbReference type="ARBA" id="ARBA00023163"/>
    </source>
</evidence>
<proteinExistence type="inferred from homology"/>
<dbReference type="GO" id="GO:0006352">
    <property type="term" value="P:DNA-templated transcription initiation"/>
    <property type="evidence" value="ECO:0007669"/>
    <property type="project" value="InterPro"/>
</dbReference>
<dbReference type="InterPro" id="IPR013324">
    <property type="entry name" value="RNA_pol_sigma_r3/r4-like"/>
</dbReference>
<keyword evidence="4" id="KW-0804">Transcription</keyword>
<evidence type="ECO:0000256" key="2">
    <source>
        <dbReference type="ARBA" id="ARBA00023015"/>
    </source>
</evidence>
<dbReference type="Proteomes" id="UP000305792">
    <property type="component" value="Unassembled WGS sequence"/>
</dbReference>
<dbReference type="AlphaFoldDB" id="A0A4V4HP26"/>
<keyword evidence="3" id="KW-0731">Sigma factor</keyword>
<dbReference type="Gene3D" id="1.10.1740.10">
    <property type="match status" value="1"/>
</dbReference>
<dbReference type="CDD" id="cd06171">
    <property type="entry name" value="Sigma70_r4"/>
    <property type="match status" value="1"/>
</dbReference>
<dbReference type="Gene3D" id="1.10.10.10">
    <property type="entry name" value="Winged helix-like DNA-binding domain superfamily/Winged helix DNA-binding domain"/>
    <property type="match status" value="1"/>
</dbReference>
<dbReference type="InterPro" id="IPR014284">
    <property type="entry name" value="RNA_pol_sigma-70_dom"/>
</dbReference>
<dbReference type="Pfam" id="PF08281">
    <property type="entry name" value="Sigma70_r4_2"/>
    <property type="match status" value="1"/>
</dbReference>
<dbReference type="InterPro" id="IPR036388">
    <property type="entry name" value="WH-like_DNA-bd_sf"/>
</dbReference>
<dbReference type="GO" id="GO:0003677">
    <property type="term" value="F:DNA binding"/>
    <property type="evidence" value="ECO:0007669"/>
    <property type="project" value="InterPro"/>
</dbReference>
<sequence>MDTATAPDQEAAAGWPRAALVSAAQRGDRSSIAALVTDSHPHVRRFARALCASDADAEDAAQEALIILYRRIGTLRATGALASWLFRIVRNECLRHARRAWRGDDLTRVSATLAGEDDLMRRLEELWVAEAIAGLPPDLRRVLVLRDLLGYPGRTVADALGLSVSAMKSRLHRARAAVREHLTGESDEVGTPLATRERLAGESPSTGARAAMRTPQAGAGLGRPRSVVRERLARDAAAGGSIGA</sequence>
<dbReference type="SUPFAM" id="SSF88946">
    <property type="entry name" value="Sigma2 domain of RNA polymerase sigma factors"/>
    <property type="match status" value="1"/>
</dbReference>
<name>A0A4V4HP26_9ACTN</name>
<organism evidence="8 9">
    <name type="scientific">Glycomyces paridis</name>
    <dbReference type="NCBI Taxonomy" id="2126555"/>
    <lineage>
        <taxon>Bacteria</taxon>
        <taxon>Bacillati</taxon>
        <taxon>Actinomycetota</taxon>
        <taxon>Actinomycetes</taxon>
        <taxon>Glycomycetales</taxon>
        <taxon>Glycomycetaceae</taxon>
        <taxon>Glycomyces</taxon>
    </lineage>
</organism>
<comment type="caution">
    <text evidence="8">The sequence shown here is derived from an EMBL/GenBank/DDBJ whole genome shotgun (WGS) entry which is preliminary data.</text>
</comment>
<dbReference type="InterPro" id="IPR007627">
    <property type="entry name" value="RNA_pol_sigma70_r2"/>
</dbReference>
<dbReference type="EMBL" id="STGX01000008">
    <property type="protein sequence ID" value="THV28366.1"/>
    <property type="molecule type" value="Genomic_DNA"/>
</dbReference>
<evidence type="ECO:0000313" key="8">
    <source>
        <dbReference type="EMBL" id="THV28366.1"/>
    </source>
</evidence>
<reference evidence="8 9" key="1">
    <citation type="journal article" date="2018" name="Int. J. Syst. Evol. Microbiol.">
        <title>Glycomyces paridis sp. nov., isolated from the medicinal plant Paris polyphylla.</title>
        <authorList>
            <person name="Fang X.M."/>
            <person name="Bai J.L."/>
            <person name="Su J."/>
            <person name="Zhao L.L."/>
            <person name="Liu H.Y."/>
            <person name="Ma B.P."/>
            <person name="Zhang Y.Q."/>
            <person name="Yu L.Y."/>
        </authorList>
    </citation>
    <scope>NUCLEOTIDE SEQUENCE [LARGE SCALE GENOMIC DNA]</scope>
    <source>
        <strain evidence="8 9">CPCC 204357</strain>
    </source>
</reference>
<comment type="similarity">
    <text evidence="1">Belongs to the sigma-70 factor family. ECF subfamily.</text>
</comment>
<dbReference type="PANTHER" id="PTHR43133:SF51">
    <property type="entry name" value="RNA POLYMERASE SIGMA FACTOR"/>
    <property type="match status" value="1"/>
</dbReference>
<protein>
    <submittedName>
        <fullName evidence="8">RNA polymerase sigma factor</fullName>
    </submittedName>
</protein>
<evidence type="ECO:0000313" key="9">
    <source>
        <dbReference type="Proteomes" id="UP000305792"/>
    </source>
</evidence>
<dbReference type="InterPro" id="IPR013325">
    <property type="entry name" value="RNA_pol_sigma_r2"/>
</dbReference>
<feature type="domain" description="RNA polymerase sigma-70 region 2" evidence="6">
    <location>
        <begin position="35"/>
        <end position="102"/>
    </location>
</feature>
<keyword evidence="2" id="KW-0805">Transcription regulation</keyword>
<dbReference type="InterPro" id="IPR013249">
    <property type="entry name" value="RNA_pol_sigma70_r4_t2"/>
</dbReference>
<evidence type="ECO:0000256" key="1">
    <source>
        <dbReference type="ARBA" id="ARBA00010641"/>
    </source>
</evidence>
<evidence type="ECO:0000256" key="5">
    <source>
        <dbReference type="SAM" id="MobiDB-lite"/>
    </source>
</evidence>
<dbReference type="Pfam" id="PF04542">
    <property type="entry name" value="Sigma70_r2"/>
    <property type="match status" value="1"/>
</dbReference>